<evidence type="ECO:0000313" key="2">
    <source>
        <dbReference type="EMBL" id="MFI7588361.1"/>
    </source>
</evidence>
<proteinExistence type="predicted"/>
<accession>A0ABW8APT6</accession>
<evidence type="ECO:0000259" key="1">
    <source>
        <dbReference type="Pfam" id="PF00248"/>
    </source>
</evidence>
<dbReference type="Pfam" id="PF00248">
    <property type="entry name" value="Aldo_ket_red"/>
    <property type="match status" value="1"/>
</dbReference>
<dbReference type="RefSeq" id="WP_398281778.1">
    <property type="nucleotide sequence ID" value="NZ_JBITLV010000004.1"/>
</dbReference>
<sequence>MTTTLGNSDLSADSPLALGCNPFGWTADEATTHRVLDAFTAGGGTLLDTSDSYGRQPDGTKGGASESFIGSWLARTGRRDDVTLITKVSRHPEFTGLAPATITGAVEASLRRLGTDRIDLYFAHFDDPSVPLADTLAAFDALIDTGKVRYYGLSNYTPERIEEAFVAARQNGLREPVCLQPEYNLLEREPFESGYAPLAERENLGTLVYFALASGFLTGKYPRGTEPAGDRAAMVGKYFDERGFAMVDTLREVASAHGTQPGTVALAWLLSRAAVSAPIASARTPEQVPGLLEATTLKLSDDELATLTLRS</sequence>
<evidence type="ECO:0000313" key="3">
    <source>
        <dbReference type="Proteomes" id="UP001612915"/>
    </source>
</evidence>
<dbReference type="PANTHER" id="PTHR43364">
    <property type="entry name" value="NADH-SPECIFIC METHYLGLYOXAL REDUCTASE-RELATED"/>
    <property type="match status" value="1"/>
</dbReference>
<reference evidence="2 3" key="1">
    <citation type="submission" date="2024-10" db="EMBL/GenBank/DDBJ databases">
        <title>The Natural Products Discovery Center: Release of the First 8490 Sequenced Strains for Exploring Actinobacteria Biosynthetic Diversity.</title>
        <authorList>
            <person name="Kalkreuter E."/>
            <person name="Kautsar S.A."/>
            <person name="Yang D."/>
            <person name="Bader C.D."/>
            <person name="Teijaro C.N."/>
            <person name="Fluegel L."/>
            <person name="Davis C.M."/>
            <person name="Simpson J.R."/>
            <person name="Lauterbach L."/>
            <person name="Steele A.D."/>
            <person name="Gui C."/>
            <person name="Meng S."/>
            <person name="Li G."/>
            <person name="Viehrig K."/>
            <person name="Ye F."/>
            <person name="Su P."/>
            <person name="Kiefer A.F."/>
            <person name="Nichols A."/>
            <person name="Cepeda A.J."/>
            <person name="Yan W."/>
            <person name="Fan B."/>
            <person name="Jiang Y."/>
            <person name="Adhikari A."/>
            <person name="Zheng C.-J."/>
            <person name="Schuster L."/>
            <person name="Cowan T.M."/>
            <person name="Smanski M.J."/>
            <person name="Chevrette M.G."/>
            <person name="De Carvalho L.P.S."/>
            <person name="Shen B."/>
        </authorList>
    </citation>
    <scope>NUCLEOTIDE SEQUENCE [LARGE SCALE GENOMIC DNA]</scope>
    <source>
        <strain evidence="2 3">NPDC049639</strain>
    </source>
</reference>
<organism evidence="2 3">
    <name type="scientific">Spongisporangium articulatum</name>
    <dbReference type="NCBI Taxonomy" id="3362603"/>
    <lineage>
        <taxon>Bacteria</taxon>
        <taxon>Bacillati</taxon>
        <taxon>Actinomycetota</taxon>
        <taxon>Actinomycetes</taxon>
        <taxon>Kineosporiales</taxon>
        <taxon>Kineosporiaceae</taxon>
        <taxon>Spongisporangium</taxon>
    </lineage>
</organism>
<dbReference type="InterPro" id="IPR036812">
    <property type="entry name" value="NAD(P)_OxRdtase_dom_sf"/>
</dbReference>
<feature type="domain" description="NADP-dependent oxidoreductase" evidence="1">
    <location>
        <begin position="16"/>
        <end position="307"/>
    </location>
</feature>
<dbReference type="InterPro" id="IPR023210">
    <property type="entry name" value="NADP_OxRdtase_dom"/>
</dbReference>
<dbReference type="CDD" id="cd19081">
    <property type="entry name" value="AKR_AKR9C1"/>
    <property type="match status" value="1"/>
</dbReference>
<dbReference type="Proteomes" id="UP001612915">
    <property type="component" value="Unassembled WGS sequence"/>
</dbReference>
<protein>
    <submittedName>
        <fullName evidence="2">Aldo/keto reductase</fullName>
    </submittedName>
</protein>
<dbReference type="InterPro" id="IPR050523">
    <property type="entry name" value="AKR_Detox_Biosynth"/>
</dbReference>
<comment type="caution">
    <text evidence="2">The sequence shown here is derived from an EMBL/GenBank/DDBJ whole genome shotgun (WGS) entry which is preliminary data.</text>
</comment>
<dbReference type="EMBL" id="JBITLV010000004">
    <property type="protein sequence ID" value="MFI7588361.1"/>
    <property type="molecule type" value="Genomic_DNA"/>
</dbReference>
<dbReference type="SUPFAM" id="SSF51430">
    <property type="entry name" value="NAD(P)-linked oxidoreductase"/>
    <property type="match status" value="1"/>
</dbReference>
<keyword evidence="3" id="KW-1185">Reference proteome</keyword>
<gene>
    <name evidence="2" type="ORF">ACIB24_14930</name>
</gene>
<name>A0ABW8APT6_9ACTN</name>
<dbReference type="Gene3D" id="3.20.20.100">
    <property type="entry name" value="NADP-dependent oxidoreductase domain"/>
    <property type="match status" value="1"/>
</dbReference>
<dbReference type="PANTHER" id="PTHR43364:SF6">
    <property type="entry name" value="OXIDOREDUCTASE-RELATED"/>
    <property type="match status" value="1"/>
</dbReference>